<dbReference type="PANTHER" id="PTHR47642">
    <property type="entry name" value="ATP-DEPENDENT DNA HELICASE"/>
    <property type="match status" value="1"/>
</dbReference>
<comment type="caution">
    <text evidence="1">The sequence shown here is derived from an EMBL/GenBank/DDBJ whole genome shotgun (WGS) entry which is preliminary data.</text>
</comment>
<protein>
    <submittedName>
        <fullName evidence="1">Helitron like N domain-containing protein</fullName>
    </submittedName>
</protein>
<accession>A0A6G0VKJ5</accession>
<dbReference type="EMBL" id="VUJU01015992">
    <property type="protein sequence ID" value="KAF0691343.1"/>
    <property type="molecule type" value="Genomic_DNA"/>
</dbReference>
<evidence type="ECO:0000313" key="1">
    <source>
        <dbReference type="EMBL" id="KAF0691343.1"/>
    </source>
</evidence>
<feature type="non-terminal residue" evidence="1">
    <location>
        <position position="1"/>
    </location>
</feature>
<sequence>KIRTLQYEKLLQYLRDFKDSDSSSDPSLEEILQKLSIKDVNEYKSIIRTVIRRPTVFLKRTIKQRMVSGFNEKLFPLWQSNMDIQFILDVYSCVRYVIEYIEKSQRGISKLMRDVVENLKSFTDLSVKEQLKKIAHPDKRTRMLKQMAVRGEMDPKSDDIFFDGLNEYYSCRPHSFEDVTLAEFGSNYEVRAWRDEKTDLLDINCKQVYETNIDQIKKLYQQFNKVKETQLDDNEIQIKGEQGHCVENTNASDVDSPKDDGKIIVHLIGNEQFKDLIGYLNDGICHWTSGSWKVNAYTCISTICNSEANLRPDIDDLSLSPVLLTSPTGKAAYGRKGLILHSAFKLPLNQFAGLLPKLSSDISNTLRCQFIIIITHLDITFQPQVMHLWATNNEVDEMNRR</sequence>
<dbReference type="OrthoDB" id="6141723at2759"/>
<evidence type="ECO:0000313" key="2">
    <source>
        <dbReference type="Proteomes" id="UP000478052"/>
    </source>
</evidence>
<feature type="non-terminal residue" evidence="1">
    <location>
        <position position="401"/>
    </location>
</feature>
<dbReference type="Proteomes" id="UP000478052">
    <property type="component" value="Unassembled WGS sequence"/>
</dbReference>
<gene>
    <name evidence="1" type="ORF">FWK35_00033774</name>
</gene>
<reference evidence="1 2" key="1">
    <citation type="submission" date="2019-08" db="EMBL/GenBank/DDBJ databases">
        <title>Whole genome of Aphis craccivora.</title>
        <authorList>
            <person name="Voronova N.V."/>
            <person name="Shulinski R.S."/>
            <person name="Bandarenka Y.V."/>
            <person name="Zhorov D.G."/>
            <person name="Warner D."/>
        </authorList>
    </citation>
    <scope>NUCLEOTIDE SEQUENCE [LARGE SCALE GENOMIC DNA]</scope>
    <source>
        <strain evidence="1">180601</strain>
        <tissue evidence="1">Whole Body</tissue>
    </source>
</reference>
<proteinExistence type="predicted"/>
<keyword evidence="2" id="KW-1185">Reference proteome</keyword>
<dbReference type="InterPro" id="IPR051055">
    <property type="entry name" value="PIF1_helicase"/>
</dbReference>
<dbReference type="PANTHER" id="PTHR47642:SF8">
    <property type="entry name" value="ATP-DEPENDENT DNA HELICASE"/>
    <property type="match status" value="1"/>
</dbReference>
<dbReference type="AlphaFoldDB" id="A0A6G0VKJ5"/>
<organism evidence="1 2">
    <name type="scientific">Aphis craccivora</name>
    <name type="common">Cowpea aphid</name>
    <dbReference type="NCBI Taxonomy" id="307492"/>
    <lineage>
        <taxon>Eukaryota</taxon>
        <taxon>Metazoa</taxon>
        <taxon>Ecdysozoa</taxon>
        <taxon>Arthropoda</taxon>
        <taxon>Hexapoda</taxon>
        <taxon>Insecta</taxon>
        <taxon>Pterygota</taxon>
        <taxon>Neoptera</taxon>
        <taxon>Paraneoptera</taxon>
        <taxon>Hemiptera</taxon>
        <taxon>Sternorrhyncha</taxon>
        <taxon>Aphidomorpha</taxon>
        <taxon>Aphidoidea</taxon>
        <taxon>Aphididae</taxon>
        <taxon>Aphidini</taxon>
        <taxon>Aphis</taxon>
        <taxon>Aphis</taxon>
    </lineage>
</organism>
<name>A0A6G0VKJ5_APHCR</name>